<evidence type="ECO:0000313" key="9">
    <source>
        <dbReference type="EMBL" id="RLK50226.1"/>
    </source>
</evidence>
<dbReference type="CDD" id="cd01011">
    <property type="entry name" value="nicotinamidase"/>
    <property type="match status" value="1"/>
</dbReference>
<evidence type="ECO:0000256" key="3">
    <source>
        <dbReference type="ARBA" id="ARBA00022723"/>
    </source>
</evidence>
<dbReference type="EC" id="3.5.1.19" evidence="6"/>
<dbReference type="GO" id="GO:0046872">
    <property type="term" value="F:metal ion binding"/>
    <property type="evidence" value="ECO:0007669"/>
    <property type="project" value="UniProtKB-KW"/>
</dbReference>
<feature type="domain" description="Isochorismatase-like" evidence="8">
    <location>
        <begin position="13"/>
        <end position="214"/>
    </location>
</feature>
<sequence length="223" mass="24094">MTQPSVTVDPDKAALLVVDMQPDFMPGGPLAAPEGDALVRPVSELMASGLFRHIVATQDWHPADHVSFASQQPGRKPFESIELYGQPQVLWPDHCVQGTPGAALHPDLDWRHATLILRKATDPGVDSYSAFRSNHGPDGSRPPTGLTGYLRDHGVTQVFLCGLARDYCVKWSAEDGAAEGFDCHFLWDLTRAVDPAADESVRADLSTAGVSLIESRQLTAKNG</sequence>
<dbReference type="Gene3D" id="3.40.50.850">
    <property type="entry name" value="Isochorismatase-like"/>
    <property type="match status" value="1"/>
</dbReference>
<dbReference type="PANTHER" id="PTHR11080">
    <property type="entry name" value="PYRAZINAMIDASE/NICOTINAMIDASE"/>
    <property type="match status" value="1"/>
</dbReference>
<dbReference type="GO" id="GO:0019363">
    <property type="term" value="P:pyridine nucleotide biosynthetic process"/>
    <property type="evidence" value="ECO:0007669"/>
    <property type="project" value="UniProtKB-KW"/>
</dbReference>
<keyword evidence="2" id="KW-0662">Pyridine nucleotide biosynthesis</keyword>
<evidence type="ECO:0000256" key="7">
    <source>
        <dbReference type="ARBA" id="ARBA00043224"/>
    </source>
</evidence>
<dbReference type="InterPro" id="IPR036380">
    <property type="entry name" value="Isochorismatase-like_sf"/>
</dbReference>
<dbReference type="OrthoDB" id="9791276at2"/>
<evidence type="ECO:0000313" key="10">
    <source>
        <dbReference type="Proteomes" id="UP000275461"/>
    </source>
</evidence>
<dbReference type="GO" id="GO:0008936">
    <property type="term" value="F:nicotinamidase activity"/>
    <property type="evidence" value="ECO:0007669"/>
    <property type="project" value="UniProtKB-EC"/>
</dbReference>
<evidence type="ECO:0000256" key="1">
    <source>
        <dbReference type="ARBA" id="ARBA00006336"/>
    </source>
</evidence>
<dbReference type="PANTHER" id="PTHR11080:SF2">
    <property type="entry name" value="LD05707P"/>
    <property type="match status" value="1"/>
</dbReference>
<proteinExistence type="inferred from homology"/>
<reference evidence="9 10" key="1">
    <citation type="submission" date="2018-10" db="EMBL/GenBank/DDBJ databases">
        <title>Genomic Encyclopedia of Type Strains, Phase IV (KMG-IV): sequencing the most valuable type-strain genomes for metagenomic binning, comparative biology and taxonomic classification.</title>
        <authorList>
            <person name="Goeker M."/>
        </authorList>
    </citation>
    <scope>NUCLEOTIDE SEQUENCE [LARGE SCALE GENOMIC DNA]</scope>
    <source>
        <strain evidence="9 10">DSM 12769</strain>
    </source>
</reference>
<comment type="similarity">
    <text evidence="1">Belongs to the isochorismatase family.</text>
</comment>
<dbReference type="InterPro" id="IPR052347">
    <property type="entry name" value="Isochorismatase_Nicotinamidase"/>
</dbReference>
<dbReference type="NCBIfam" id="NF008623">
    <property type="entry name" value="PRK11609.1"/>
    <property type="match status" value="1"/>
</dbReference>
<evidence type="ECO:0000256" key="6">
    <source>
        <dbReference type="ARBA" id="ARBA00039017"/>
    </source>
</evidence>
<dbReference type="Pfam" id="PF00857">
    <property type="entry name" value="Isochorismatase"/>
    <property type="match status" value="1"/>
</dbReference>
<dbReference type="AlphaFoldDB" id="A0A498C7X0"/>
<evidence type="ECO:0000259" key="8">
    <source>
        <dbReference type="Pfam" id="PF00857"/>
    </source>
</evidence>
<keyword evidence="10" id="KW-1185">Reference proteome</keyword>
<dbReference type="RefSeq" id="WP_121440731.1">
    <property type="nucleotide sequence ID" value="NZ_RCDA01000001.1"/>
</dbReference>
<gene>
    <name evidence="9" type="ORF">DFR31_0116</name>
</gene>
<evidence type="ECO:0000256" key="5">
    <source>
        <dbReference type="ARBA" id="ARBA00037900"/>
    </source>
</evidence>
<keyword evidence="4" id="KW-0378">Hydrolase</keyword>
<protein>
    <recommendedName>
        <fullName evidence="6">nicotinamidase</fullName>
        <ecNumber evidence="6">3.5.1.19</ecNumber>
    </recommendedName>
    <alternativeName>
        <fullName evidence="7">Nicotinamide deamidase</fullName>
    </alternativeName>
</protein>
<dbReference type="SUPFAM" id="SSF52499">
    <property type="entry name" value="Isochorismatase-like hydrolases"/>
    <property type="match status" value="1"/>
</dbReference>
<name>A0A498C7X0_9GAMM</name>
<organism evidence="9 10">
    <name type="scientific">Alkalispirillum mobile</name>
    <dbReference type="NCBI Taxonomy" id="85925"/>
    <lineage>
        <taxon>Bacteria</taxon>
        <taxon>Pseudomonadati</taxon>
        <taxon>Pseudomonadota</taxon>
        <taxon>Gammaproteobacteria</taxon>
        <taxon>Chromatiales</taxon>
        <taxon>Ectothiorhodospiraceae</taxon>
        <taxon>Alkalispirillum</taxon>
    </lineage>
</organism>
<dbReference type="EMBL" id="RCDA01000001">
    <property type="protein sequence ID" value="RLK50226.1"/>
    <property type="molecule type" value="Genomic_DNA"/>
</dbReference>
<dbReference type="InterPro" id="IPR000868">
    <property type="entry name" value="Isochorismatase-like_dom"/>
</dbReference>
<dbReference type="Proteomes" id="UP000275461">
    <property type="component" value="Unassembled WGS sequence"/>
</dbReference>
<keyword evidence="3" id="KW-0479">Metal-binding</keyword>
<evidence type="ECO:0000256" key="2">
    <source>
        <dbReference type="ARBA" id="ARBA00022642"/>
    </source>
</evidence>
<comment type="caution">
    <text evidence="9">The sequence shown here is derived from an EMBL/GenBank/DDBJ whole genome shotgun (WGS) entry which is preliminary data.</text>
</comment>
<accession>A0A498C7X0</accession>
<comment type="pathway">
    <text evidence="5">Cofactor biosynthesis; nicotinate biosynthesis; nicotinate from nicotinamide: step 1/1.</text>
</comment>
<evidence type="ECO:0000256" key="4">
    <source>
        <dbReference type="ARBA" id="ARBA00022801"/>
    </source>
</evidence>